<reference evidence="2" key="1">
    <citation type="submission" date="2012-09" db="EMBL/GenBank/DDBJ databases">
        <authorList>
            <person name="Weinstock G."/>
            <person name="Sodergren E."/>
            <person name="Clifton S."/>
            <person name="Fulton L."/>
            <person name="Fulton B."/>
            <person name="Courtney L."/>
            <person name="Fronick C."/>
            <person name="Harrison M."/>
            <person name="Strong C."/>
            <person name="Farmer C."/>
            <person name="Delehaunty K."/>
            <person name="Markovic C."/>
            <person name="Hall O."/>
            <person name="Minx P."/>
            <person name="Tomlinson C."/>
            <person name="Mitreva M."/>
            <person name="Nelson J."/>
            <person name="Hou S."/>
            <person name="Wollam A."/>
            <person name="Pepin K.H."/>
            <person name="Johnson M."/>
            <person name="Bhonagiri V."/>
            <person name="Nash W.E."/>
            <person name="Suruliraj S."/>
            <person name="Warren W."/>
            <person name="Chinwalla A."/>
            <person name="Mardis E.R."/>
            <person name="Wilson R.K."/>
        </authorList>
    </citation>
    <scope>NUCLEOTIDE SEQUENCE [LARGE SCALE GENOMIC DNA]</scope>
    <source>
        <strain evidence="2">OS1</strain>
    </source>
</reference>
<organism evidence="1 2">
    <name type="scientific">Acetomicrobium hydrogeniformans ATCC BAA-1850</name>
    <dbReference type="NCBI Taxonomy" id="592015"/>
    <lineage>
        <taxon>Bacteria</taxon>
        <taxon>Thermotogati</taxon>
        <taxon>Synergistota</taxon>
        <taxon>Synergistia</taxon>
        <taxon>Synergistales</taxon>
        <taxon>Acetomicrobiaceae</taxon>
        <taxon>Acetomicrobium</taxon>
    </lineage>
</organism>
<protein>
    <submittedName>
        <fullName evidence="1">Uncharacterized protein</fullName>
    </submittedName>
</protein>
<name>A0A0T5XCS6_9BACT</name>
<comment type="caution">
    <text evidence="1">The sequence shown here is derived from an EMBL/GenBank/DDBJ whole genome shotgun (WGS) entry which is preliminary data.</text>
</comment>
<dbReference type="EMBL" id="ACJX03000001">
    <property type="protein sequence ID" value="KRT35726.1"/>
    <property type="molecule type" value="Genomic_DNA"/>
</dbReference>
<accession>A0A0T5XCS6</accession>
<dbReference type="STRING" id="592015.HMPREF1705_04674"/>
<gene>
    <name evidence="1" type="ORF">HMPREF1705_04674</name>
</gene>
<proteinExistence type="predicted"/>
<dbReference type="AlphaFoldDB" id="A0A0T5XCS6"/>
<dbReference type="Proteomes" id="UP000005273">
    <property type="component" value="Unassembled WGS sequence"/>
</dbReference>
<sequence>MRSQQIPFKDHPSFNCQGTRQISIFFESVLLKAQEVYPAHYFTECLIIPQGRSQKSPYNKKSGKKILSRLR</sequence>
<evidence type="ECO:0000313" key="1">
    <source>
        <dbReference type="EMBL" id="KRT35726.1"/>
    </source>
</evidence>
<evidence type="ECO:0000313" key="2">
    <source>
        <dbReference type="Proteomes" id="UP000005273"/>
    </source>
</evidence>
<keyword evidence="2" id="KW-1185">Reference proteome</keyword>